<dbReference type="AlphaFoldDB" id="A0A919S4T9"/>
<protein>
    <submittedName>
        <fullName evidence="4">Lipoprotein</fullName>
    </submittedName>
</protein>
<dbReference type="Pfam" id="PF14344">
    <property type="entry name" value="DUF4397"/>
    <property type="match status" value="1"/>
</dbReference>
<feature type="signal peptide" evidence="2">
    <location>
        <begin position="1"/>
        <end position="33"/>
    </location>
</feature>
<proteinExistence type="predicted"/>
<evidence type="ECO:0000313" key="5">
    <source>
        <dbReference type="Proteomes" id="UP000681340"/>
    </source>
</evidence>
<dbReference type="InterPro" id="IPR025510">
    <property type="entry name" value="DUF4397"/>
</dbReference>
<keyword evidence="4" id="KW-0449">Lipoprotein</keyword>
<keyword evidence="2" id="KW-0732">Signal</keyword>
<dbReference type="RefSeq" id="WP_212986584.1">
    <property type="nucleotide sequence ID" value="NZ_BAABEA010000046.1"/>
</dbReference>
<keyword evidence="1" id="KW-0812">Transmembrane</keyword>
<evidence type="ECO:0000256" key="2">
    <source>
        <dbReference type="SAM" id="SignalP"/>
    </source>
</evidence>
<keyword evidence="5" id="KW-1185">Reference proteome</keyword>
<name>A0A919S4T9_9ACTN</name>
<evidence type="ECO:0000313" key="4">
    <source>
        <dbReference type="EMBL" id="GIM63485.1"/>
    </source>
</evidence>
<comment type="caution">
    <text evidence="4">The sequence shown here is derived from an EMBL/GenBank/DDBJ whole genome shotgun (WGS) entry which is preliminary data.</text>
</comment>
<gene>
    <name evidence="4" type="ORF">Aau02nite_04380</name>
</gene>
<feature type="chain" id="PRO_5037480378" evidence="2">
    <location>
        <begin position="34"/>
        <end position="273"/>
    </location>
</feature>
<accession>A0A919S4T9</accession>
<dbReference type="EMBL" id="BOQL01000004">
    <property type="protein sequence ID" value="GIM63485.1"/>
    <property type="molecule type" value="Genomic_DNA"/>
</dbReference>
<sequence length="273" mass="27450">MRLVPLRRVTAVGAATLIAFGGLGALTATPAFAATSQVSVVHGIPGQNVDVYVNGEKTLPDFAPGKVAGPLSLEEGSYDIVLTEPGDDISQALLKVDDAEIPGGADISLVAHLSATGEPALTPFANDVKKVAAGQARIIVRHTAAAPAVDVRAGGQPVFEDLTNPKEAKADLPAGSVEADVVLAGTDTVAIGPADLNLKEGTATIVYAVGSAEDDNLDLVTQSITGLHSAPGGVPSGSGGMADQSLGAAWYALAVAGLLMLALGVRRLVPGRR</sequence>
<feature type="domain" description="DUF4397" evidence="3">
    <location>
        <begin position="36"/>
        <end position="152"/>
    </location>
</feature>
<organism evidence="4 5">
    <name type="scientific">Actinoplanes auranticolor</name>
    <dbReference type="NCBI Taxonomy" id="47988"/>
    <lineage>
        <taxon>Bacteria</taxon>
        <taxon>Bacillati</taxon>
        <taxon>Actinomycetota</taxon>
        <taxon>Actinomycetes</taxon>
        <taxon>Micromonosporales</taxon>
        <taxon>Micromonosporaceae</taxon>
        <taxon>Actinoplanes</taxon>
    </lineage>
</organism>
<keyword evidence="1" id="KW-0472">Membrane</keyword>
<evidence type="ECO:0000256" key="1">
    <source>
        <dbReference type="SAM" id="Phobius"/>
    </source>
</evidence>
<feature type="transmembrane region" description="Helical" evidence="1">
    <location>
        <begin position="248"/>
        <end position="269"/>
    </location>
</feature>
<dbReference type="Proteomes" id="UP000681340">
    <property type="component" value="Unassembled WGS sequence"/>
</dbReference>
<reference evidence="4" key="1">
    <citation type="submission" date="2021-03" db="EMBL/GenBank/DDBJ databases">
        <title>Whole genome shotgun sequence of Actinoplanes auranticolor NBRC 12245.</title>
        <authorList>
            <person name="Komaki H."/>
            <person name="Tamura T."/>
        </authorList>
    </citation>
    <scope>NUCLEOTIDE SEQUENCE</scope>
    <source>
        <strain evidence="4">NBRC 12245</strain>
    </source>
</reference>
<evidence type="ECO:0000259" key="3">
    <source>
        <dbReference type="Pfam" id="PF14344"/>
    </source>
</evidence>
<keyword evidence="1" id="KW-1133">Transmembrane helix</keyword>